<accession>A0AAC9GI03</accession>
<name>A0AAC9GI03_9FLAO</name>
<keyword evidence="4" id="KW-0902">Two-component regulatory system</keyword>
<evidence type="ECO:0000256" key="1">
    <source>
        <dbReference type="ARBA" id="ARBA00022553"/>
    </source>
</evidence>
<dbReference type="InterPro" id="IPR002197">
    <property type="entry name" value="HTH_Fis"/>
</dbReference>
<dbReference type="InterPro" id="IPR025662">
    <property type="entry name" value="Sigma_54_int_dom_ATP-bd_1"/>
</dbReference>
<dbReference type="SMART" id="SM00448">
    <property type="entry name" value="REC"/>
    <property type="match status" value="1"/>
</dbReference>
<evidence type="ECO:0000259" key="10">
    <source>
        <dbReference type="PROSITE" id="PS50045"/>
    </source>
</evidence>
<dbReference type="SUPFAM" id="SSF52172">
    <property type="entry name" value="CheY-like"/>
    <property type="match status" value="1"/>
</dbReference>
<evidence type="ECO:0000256" key="7">
    <source>
        <dbReference type="ARBA" id="ARBA00023163"/>
    </source>
</evidence>
<dbReference type="InterPro" id="IPR011006">
    <property type="entry name" value="CheY-like_superfamily"/>
</dbReference>
<keyword evidence="2" id="KW-0547">Nucleotide-binding</keyword>
<organism evidence="12 13">
    <name type="scientific">Flavobacterium anhuiense</name>
    <dbReference type="NCBI Taxonomy" id="459526"/>
    <lineage>
        <taxon>Bacteria</taxon>
        <taxon>Pseudomonadati</taxon>
        <taxon>Bacteroidota</taxon>
        <taxon>Flavobacteriia</taxon>
        <taxon>Flavobacteriales</taxon>
        <taxon>Flavobacteriaceae</taxon>
        <taxon>Flavobacterium</taxon>
    </lineage>
</organism>
<evidence type="ECO:0000313" key="12">
    <source>
        <dbReference type="EMBL" id="AOC95035.1"/>
    </source>
</evidence>
<dbReference type="FunFam" id="3.40.50.300:FF:000006">
    <property type="entry name" value="DNA-binding transcriptional regulator NtrC"/>
    <property type="match status" value="1"/>
</dbReference>
<dbReference type="Proteomes" id="UP000093276">
    <property type="component" value="Chromosome"/>
</dbReference>
<keyword evidence="3" id="KW-0067">ATP-binding</keyword>
<evidence type="ECO:0000256" key="8">
    <source>
        <dbReference type="PROSITE-ProRule" id="PRU00169"/>
    </source>
</evidence>
<evidence type="ECO:0000313" key="13">
    <source>
        <dbReference type="Proteomes" id="UP000093276"/>
    </source>
</evidence>
<feature type="domain" description="Sigma-54 factor interaction" evidence="10">
    <location>
        <begin position="148"/>
        <end position="377"/>
    </location>
</feature>
<dbReference type="InterPro" id="IPR002078">
    <property type="entry name" value="Sigma_54_int"/>
</dbReference>
<feature type="domain" description="Response regulatory" evidence="11">
    <location>
        <begin position="3"/>
        <end position="117"/>
    </location>
</feature>
<dbReference type="Gene3D" id="3.40.50.2300">
    <property type="match status" value="1"/>
</dbReference>
<dbReference type="Gene3D" id="1.10.8.60">
    <property type="match status" value="1"/>
</dbReference>
<evidence type="ECO:0000256" key="3">
    <source>
        <dbReference type="ARBA" id="ARBA00022840"/>
    </source>
</evidence>
<dbReference type="Pfam" id="PF02954">
    <property type="entry name" value="HTH_8"/>
    <property type="match status" value="1"/>
</dbReference>
<dbReference type="GO" id="GO:0005524">
    <property type="term" value="F:ATP binding"/>
    <property type="evidence" value="ECO:0007669"/>
    <property type="project" value="UniProtKB-KW"/>
</dbReference>
<dbReference type="PROSITE" id="PS50110">
    <property type="entry name" value="RESPONSE_REGULATORY"/>
    <property type="match status" value="1"/>
</dbReference>
<dbReference type="Pfam" id="PF25601">
    <property type="entry name" value="AAA_lid_14"/>
    <property type="match status" value="1"/>
</dbReference>
<dbReference type="Gene3D" id="1.10.10.60">
    <property type="entry name" value="Homeodomain-like"/>
    <property type="match status" value="1"/>
</dbReference>
<reference evidence="12 13" key="1">
    <citation type="submission" date="2016-08" db="EMBL/GenBank/DDBJ databases">
        <title>Complete genome sequence of Flavobacterium johnsoniae strain GSE09, a volatile-producing biocontrol agent isolated from cucumber (Cucumis sativus).</title>
        <authorList>
            <person name="Jeong J.-J."/>
            <person name="Oh J.Y."/>
            <person name="Jim Y.J."/>
            <person name="Sang M.K."/>
            <person name="Kim K.D."/>
        </authorList>
    </citation>
    <scope>NUCLEOTIDE SEQUENCE [LARGE SCALE GENOMIC DNA]</scope>
    <source>
        <strain evidence="12 13">GSE09</strain>
    </source>
</reference>
<dbReference type="PROSITE" id="PS00676">
    <property type="entry name" value="SIGMA54_INTERACT_2"/>
    <property type="match status" value="1"/>
</dbReference>
<dbReference type="KEGG" id="fjg:BB050_01910"/>
<evidence type="ECO:0000259" key="11">
    <source>
        <dbReference type="PROSITE" id="PS50110"/>
    </source>
</evidence>
<dbReference type="AlphaFoldDB" id="A0AAC9GI03"/>
<feature type="modified residue" description="4-aspartylphosphate" evidence="8">
    <location>
        <position position="52"/>
    </location>
</feature>
<dbReference type="InterPro" id="IPR027417">
    <property type="entry name" value="P-loop_NTPase"/>
</dbReference>
<keyword evidence="1 8" id="KW-0597">Phosphoprotein</keyword>
<dbReference type="InterPro" id="IPR003593">
    <property type="entry name" value="AAA+_ATPase"/>
</dbReference>
<protein>
    <submittedName>
        <fullName evidence="12">Transcriptional regulatory protein ZraR</fullName>
    </submittedName>
</protein>
<dbReference type="SUPFAM" id="SSF46689">
    <property type="entry name" value="Homeodomain-like"/>
    <property type="match status" value="1"/>
</dbReference>
<keyword evidence="7" id="KW-0804">Transcription</keyword>
<dbReference type="Pfam" id="PF00072">
    <property type="entry name" value="Response_reg"/>
    <property type="match status" value="1"/>
</dbReference>
<dbReference type="PROSITE" id="PS00675">
    <property type="entry name" value="SIGMA54_INTERACT_1"/>
    <property type="match status" value="1"/>
</dbReference>
<evidence type="ECO:0000256" key="9">
    <source>
        <dbReference type="SAM" id="MobiDB-lite"/>
    </source>
</evidence>
<evidence type="ECO:0000256" key="6">
    <source>
        <dbReference type="ARBA" id="ARBA00023125"/>
    </source>
</evidence>
<dbReference type="PROSITE" id="PS00688">
    <property type="entry name" value="SIGMA54_INTERACT_3"/>
    <property type="match status" value="1"/>
</dbReference>
<evidence type="ECO:0000256" key="5">
    <source>
        <dbReference type="ARBA" id="ARBA00023015"/>
    </source>
</evidence>
<dbReference type="InterPro" id="IPR001789">
    <property type="entry name" value="Sig_transdc_resp-reg_receiver"/>
</dbReference>
<evidence type="ECO:0000256" key="4">
    <source>
        <dbReference type="ARBA" id="ARBA00023012"/>
    </source>
</evidence>
<keyword evidence="5" id="KW-0805">Transcription regulation</keyword>
<dbReference type="SMART" id="SM00382">
    <property type="entry name" value="AAA"/>
    <property type="match status" value="1"/>
</dbReference>
<feature type="region of interest" description="Disordered" evidence="9">
    <location>
        <begin position="122"/>
        <end position="141"/>
    </location>
</feature>
<dbReference type="GO" id="GO:0006355">
    <property type="term" value="P:regulation of DNA-templated transcription"/>
    <property type="evidence" value="ECO:0007669"/>
    <property type="project" value="InterPro"/>
</dbReference>
<dbReference type="CDD" id="cd00009">
    <property type="entry name" value="AAA"/>
    <property type="match status" value="1"/>
</dbReference>
<dbReference type="EMBL" id="CP016907">
    <property type="protein sequence ID" value="AOC95035.1"/>
    <property type="molecule type" value="Genomic_DNA"/>
</dbReference>
<dbReference type="SUPFAM" id="SSF52540">
    <property type="entry name" value="P-loop containing nucleoside triphosphate hydrolases"/>
    <property type="match status" value="1"/>
</dbReference>
<dbReference type="InterPro" id="IPR009057">
    <property type="entry name" value="Homeodomain-like_sf"/>
</dbReference>
<dbReference type="InterPro" id="IPR025944">
    <property type="entry name" value="Sigma_54_int_dom_CS"/>
</dbReference>
<keyword evidence="6" id="KW-0238">DNA-binding</keyword>
<gene>
    <name evidence="12" type="primary">zraR_1</name>
    <name evidence="12" type="ORF">BB050_01910</name>
</gene>
<dbReference type="GO" id="GO:0000160">
    <property type="term" value="P:phosphorelay signal transduction system"/>
    <property type="evidence" value="ECO:0007669"/>
    <property type="project" value="UniProtKB-KW"/>
</dbReference>
<dbReference type="Pfam" id="PF00158">
    <property type="entry name" value="Sigma54_activat"/>
    <property type="match status" value="1"/>
</dbReference>
<evidence type="ECO:0000256" key="2">
    <source>
        <dbReference type="ARBA" id="ARBA00022741"/>
    </source>
</evidence>
<sequence length="451" mass="50624">MPKILIIEDDIAFCKLLEKFLIKKAYDVTIAFSASEAREAVKNESFDLILTDLRLPDSDGIGLMSEFKNSHPHIPVILMTGYSDVNTAVKAIKNGAADYISKPFNPDEVLLVITNALQAPKAEEEQSEITEKKKKASKKPVSTENEFVRGISVASKKLLDHIQLVSPTDMSVLIIGESGTGKEIIAKSIHQQSRRKDNNFIAVDCGAIPKELAASEFFGHLKGSFTGAINDKKGYFEAANGGTLFLDEIGNLSYENQIQLLRALQERKIKPVGSNKEINVDIRIITATNEDLREAVKNGDFREDLYHRINEFSIQSPSLKDRGEDLMVFADYFLEKANQQLDKDVIGFSPEVVSIFQNYNWPGNLRELQNCVKRATLLTRGDFIESDVLPAEFFQIQKQPSSNEVFSLSENEKETIIHALSKTQNNKSEAAKLLKITRKTLYNKLKQYNIE</sequence>
<dbReference type="GeneID" id="32307790"/>
<dbReference type="GO" id="GO:0043565">
    <property type="term" value="F:sequence-specific DNA binding"/>
    <property type="evidence" value="ECO:0007669"/>
    <property type="project" value="InterPro"/>
</dbReference>
<dbReference type="PANTHER" id="PTHR32071">
    <property type="entry name" value="TRANSCRIPTIONAL REGULATORY PROTEIN"/>
    <property type="match status" value="1"/>
</dbReference>
<dbReference type="PANTHER" id="PTHR32071:SF81">
    <property type="entry name" value="PROPIONATE CATABOLISM OPERON REGULATORY PROTEIN"/>
    <property type="match status" value="1"/>
</dbReference>
<dbReference type="InterPro" id="IPR058031">
    <property type="entry name" value="AAA_lid_NorR"/>
</dbReference>
<dbReference type="PRINTS" id="PR01590">
    <property type="entry name" value="HTHFIS"/>
</dbReference>
<dbReference type="PROSITE" id="PS50045">
    <property type="entry name" value="SIGMA54_INTERACT_4"/>
    <property type="match status" value="1"/>
</dbReference>
<dbReference type="FunFam" id="3.40.50.2300:FF:000018">
    <property type="entry name" value="DNA-binding transcriptional regulator NtrC"/>
    <property type="match status" value="1"/>
</dbReference>
<dbReference type="RefSeq" id="WP_066033394.1">
    <property type="nucleotide sequence ID" value="NZ_CP016907.1"/>
</dbReference>
<proteinExistence type="predicted"/>
<dbReference type="InterPro" id="IPR025943">
    <property type="entry name" value="Sigma_54_int_dom_ATP-bd_2"/>
</dbReference>
<dbReference type="Gene3D" id="3.40.50.300">
    <property type="entry name" value="P-loop containing nucleotide triphosphate hydrolases"/>
    <property type="match status" value="1"/>
</dbReference>